<dbReference type="NCBIfam" id="TIGR00272">
    <property type="entry name" value="DPH2"/>
    <property type="match status" value="1"/>
</dbReference>
<comment type="function">
    <text evidence="10">Required for the first step of diphthamide biosynthesis, a post-translational modification of histidine which occurs in elongation factor 2. DPH1 and DPH2 transfer a 3-amino-3-carboxypropyl (ACP) group from S-adenosyl-L-methionine (SAM) to a histidine residue, the reaction is assisted by a reduction system comprising DPH3 and a NADH-dependent reductase. Facilitates the reduction of the catalytic iron-sulfur cluster found in the DPH1 subunit.</text>
</comment>
<comment type="similarity">
    <text evidence="3 10">Belongs to the DPH1/DPH2 family. DPH2 subfamily.</text>
</comment>
<protein>
    <recommendedName>
        <fullName evidence="4 10">2-(3-amino-3-carboxypropyl)histidine synthase subunit 2</fullName>
    </recommendedName>
</protein>
<name>A0A899G111_9ASCO</name>
<keyword evidence="10" id="KW-0963">Cytoplasm</keyword>
<evidence type="ECO:0000256" key="6">
    <source>
        <dbReference type="ARBA" id="ARBA00023004"/>
    </source>
</evidence>
<evidence type="ECO:0000256" key="10">
    <source>
        <dbReference type="RuleBase" id="RU364133"/>
    </source>
</evidence>
<keyword evidence="6 10" id="KW-0408">Iron</keyword>
<sequence>MENSLDFIDYIEDKYEILDTKRFIKEGHFKRVALQFPDELLKDAATVLQRLSIETNASFFILGDTSFGSCCVDEIEAQHVDADCIIHYGHACLSVTTRLPVKYVFDKPSSLFSIDKCLEKFRAIYNTQDYVILAGKPCYMYILESVLSGLISLGYGRVIKGEGEYSTIHMAKAIGEAIVADDRQRLDLYKKWSIFYIGEKSPGLTTLAMTCYSHVMSFYSYDPEQDEVIHQSPISDIQFRRRYAIVQKAKDVSIIGIVVGTLGVSRYLEVIGHLREMIKKAGRKSYMFIIGKLNPEKLSNFSEIQIFVLVSCSENSLIESKDFYRPIITPYELYLALSSEIWNKQWITDFSSILCLNLKDELILKDEPQFSLATGHFVQPSIMQDDEILVENDSLLDSRNDIIKLSEHMELSNIRVHSASAYFHENSKSWHGLTKLELQTEPSRLEVGQQGIASKYDHEQH</sequence>
<evidence type="ECO:0000256" key="8">
    <source>
        <dbReference type="ARBA" id="ARBA00034128"/>
    </source>
</evidence>
<dbReference type="EMBL" id="CP054543">
    <property type="protein sequence ID" value="QSL66483.1"/>
    <property type="molecule type" value="Genomic_DNA"/>
</dbReference>
<dbReference type="InterPro" id="IPR042263">
    <property type="entry name" value="DPH1/DPH2_1"/>
</dbReference>
<evidence type="ECO:0000256" key="2">
    <source>
        <dbReference type="ARBA" id="ARBA00005156"/>
    </source>
</evidence>
<keyword evidence="7 10" id="KW-0411">Iron-sulfur</keyword>
<dbReference type="Gene3D" id="3.40.50.11860">
    <property type="entry name" value="Diphthamide synthesis DPH1/DPH2 domain 3"/>
    <property type="match status" value="1"/>
</dbReference>
<comment type="pathway">
    <text evidence="2 10">Protein modification; peptidyl-diphthamide biosynthesis.</text>
</comment>
<dbReference type="FunFam" id="3.40.50.11860:FF:000001">
    <property type="entry name" value="2-(3-amino-3-carboxypropyl)histidine synthase subunit 2"/>
    <property type="match status" value="1"/>
</dbReference>
<evidence type="ECO:0000313" key="12">
    <source>
        <dbReference type="Proteomes" id="UP000663699"/>
    </source>
</evidence>
<evidence type="ECO:0000256" key="7">
    <source>
        <dbReference type="ARBA" id="ARBA00023014"/>
    </source>
</evidence>
<gene>
    <name evidence="11" type="ORF">MERGE_000863</name>
</gene>
<dbReference type="Pfam" id="PF01866">
    <property type="entry name" value="Diphthamide_syn"/>
    <property type="match status" value="1"/>
</dbReference>
<dbReference type="InterPro" id="IPR016435">
    <property type="entry name" value="DPH1/DPH2"/>
</dbReference>
<dbReference type="Proteomes" id="UP000663699">
    <property type="component" value="Chromosome 12"/>
</dbReference>
<dbReference type="InterPro" id="IPR042265">
    <property type="entry name" value="DPH1/DPH2_3"/>
</dbReference>
<evidence type="ECO:0000256" key="9">
    <source>
        <dbReference type="ARBA" id="ARBA00054092"/>
    </source>
</evidence>
<evidence type="ECO:0000256" key="4">
    <source>
        <dbReference type="ARBA" id="ARBA00021914"/>
    </source>
</evidence>
<keyword evidence="5 10" id="KW-0479">Metal-binding</keyword>
<dbReference type="Gene3D" id="3.40.50.11840">
    <property type="entry name" value="Diphthamide synthesis DPH1/DPH2 domain 1"/>
    <property type="match status" value="1"/>
</dbReference>
<dbReference type="UniPathway" id="UPA00559"/>
<organism evidence="11 12">
    <name type="scientific">Pneumocystis wakefieldiae</name>
    <dbReference type="NCBI Taxonomy" id="38082"/>
    <lineage>
        <taxon>Eukaryota</taxon>
        <taxon>Fungi</taxon>
        <taxon>Dikarya</taxon>
        <taxon>Ascomycota</taxon>
        <taxon>Taphrinomycotina</taxon>
        <taxon>Pneumocystomycetes</taxon>
        <taxon>Pneumocystaceae</taxon>
        <taxon>Pneumocystis</taxon>
    </lineage>
</organism>
<evidence type="ECO:0000256" key="5">
    <source>
        <dbReference type="ARBA" id="ARBA00022723"/>
    </source>
</evidence>
<evidence type="ECO:0000256" key="1">
    <source>
        <dbReference type="ARBA" id="ARBA00001966"/>
    </source>
</evidence>
<dbReference type="GO" id="GO:0005737">
    <property type="term" value="C:cytoplasm"/>
    <property type="evidence" value="ECO:0007669"/>
    <property type="project" value="UniProtKB-SubCell"/>
</dbReference>
<dbReference type="PANTHER" id="PTHR10762">
    <property type="entry name" value="DIPHTHAMIDE BIOSYNTHESIS PROTEIN"/>
    <property type="match status" value="1"/>
</dbReference>
<keyword evidence="12" id="KW-1185">Reference proteome</keyword>
<accession>A0A899G111</accession>
<dbReference type="FunFam" id="3.40.50.11840:FF:000002">
    <property type="entry name" value="2-(3-amino-3-carboxypropyl)histidine synthase subunit 2"/>
    <property type="match status" value="1"/>
</dbReference>
<dbReference type="GO" id="GO:0090560">
    <property type="term" value="F:2-(3-amino-3-carboxypropyl)histidine synthase activity"/>
    <property type="evidence" value="ECO:0007669"/>
    <property type="project" value="InterPro"/>
</dbReference>
<dbReference type="NCBIfam" id="TIGR00322">
    <property type="entry name" value="diphth2_R"/>
    <property type="match status" value="1"/>
</dbReference>
<proteinExistence type="inferred from homology"/>
<dbReference type="SFLD" id="SFLDG01121">
    <property type="entry name" value="Diphthamide_biosynthesis"/>
    <property type="match status" value="1"/>
</dbReference>
<comment type="subunit">
    <text evidence="8">Component of the 2-(3-amino-3-carboxypropyl)histidine synthase complex composed of DPH1, DPH2, DPH3 and a NADH-dependent reductase, predominantly CBR1.</text>
</comment>
<dbReference type="GO" id="GO:0046872">
    <property type="term" value="F:metal ion binding"/>
    <property type="evidence" value="ECO:0007669"/>
    <property type="project" value="UniProtKB-KW"/>
</dbReference>
<dbReference type="AlphaFoldDB" id="A0A899G111"/>
<comment type="cofactor">
    <cofactor evidence="1">
        <name>[4Fe-4S] cluster</name>
        <dbReference type="ChEBI" id="CHEBI:49883"/>
    </cofactor>
</comment>
<reference evidence="11" key="1">
    <citation type="submission" date="2020-06" db="EMBL/GenBank/DDBJ databases">
        <title>Genomes of multiple members of Pneumocystis genus reveal paths to human pathogen Pneumocystis jirovecii.</title>
        <authorList>
            <person name="Cisse O.H."/>
            <person name="Ma L."/>
            <person name="Dekker J."/>
            <person name="Khil P."/>
            <person name="Jo J."/>
            <person name="Brenchley J."/>
            <person name="Blair R."/>
            <person name="Pahar B."/>
            <person name="Chabe M."/>
            <person name="Van Rompay K.A."/>
            <person name="Keesler R."/>
            <person name="Sukura A."/>
            <person name="Hirsch V."/>
            <person name="Kutty G."/>
            <person name="Liu Y."/>
            <person name="Peng L."/>
            <person name="Chen J."/>
            <person name="Song J."/>
            <person name="Weissenbacher-Lang C."/>
            <person name="Xu J."/>
            <person name="Upham N.S."/>
            <person name="Stajich J.E."/>
            <person name="Cuomo C.A."/>
            <person name="Cushion M.T."/>
            <person name="Kovacs J.A."/>
        </authorList>
    </citation>
    <scope>NUCLEOTIDE SEQUENCE</scope>
    <source>
        <strain evidence="11">2A</strain>
    </source>
</reference>
<evidence type="ECO:0000313" key="11">
    <source>
        <dbReference type="EMBL" id="QSL66483.1"/>
    </source>
</evidence>
<comment type="subcellular location">
    <subcellularLocation>
        <location evidence="10">Cytoplasm</location>
    </subcellularLocation>
</comment>
<dbReference type="GO" id="GO:0017183">
    <property type="term" value="P:protein histidyl modification to diphthamide"/>
    <property type="evidence" value="ECO:0007669"/>
    <property type="project" value="UniProtKB-UniPathway"/>
</dbReference>
<comment type="function">
    <text evidence="9">Required for the first step of diphthamide biosynthesis, a post-translational modification of histidine which occurs in elongation factor 2. DPH1 and DPH2 transfer a 3-amino-3-carboxypropyl (ACP) group from S-adenosyl-L-methionine (SAM) to a histidine residue, the reaction is assisted by a reduction system comprising DPH3 and a NADH-dependent reductase, predominantly CBR1. Facilitates the reduction of the catalytic iron-sulfur cluster found in the DPH1 subunit.</text>
</comment>
<dbReference type="SFLD" id="SFLDS00032">
    <property type="entry name" value="Radical_SAM_3-amino-3-carboxyp"/>
    <property type="match status" value="1"/>
</dbReference>
<dbReference type="OrthoDB" id="449241at2759"/>
<dbReference type="InterPro" id="IPR010014">
    <property type="entry name" value="DHP2"/>
</dbReference>
<evidence type="ECO:0000256" key="3">
    <source>
        <dbReference type="ARBA" id="ARBA00006179"/>
    </source>
</evidence>
<dbReference type="GO" id="GO:0051536">
    <property type="term" value="F:iron-sulfur cluster binding"/>
    <property type="evidence" value="ECO:0007669"/>
    <property type="project" value="UniProtKB-KW"/>
</dbReference>
<dbReference type="PANTHER" id="PTHR10762:SF2">
    <property type="entry name" value="2-(3-AMINO-3-CARBOXYPROPYL)HISTIDINE SYNTHASE SUBUNIT 2"/>
    <property type="match status" value="1"/>
</dbReference>